<feature type="binding site" evidence="9">
    <location>
        <position position="98"/>
    </location>
    <ligand>
        <name>Fe(2+)</name>
        <dbReference type="ChEBI" id="CHEBI:29033"/>
    </ligand>
</feature>
<dbReference type="EC" id="1.13.11.54" evidence="9"/>
<feature type="site" description="Important to generate the dianion" evidence="9">
    <location>
        <position position="104"/>
    </location>
</feature>
<feature type="binding site" evidence="9">
    <location>
        <position position="102"/>
    </location>
    <ligand>
        <name>Fe(2+)</name>
        <dbReference type="ChEBI" id="CHEBI:29033"/>
    </ligand>
</feature>
<dbReference type="GO" id="GO:0016151">
    <property type="term" value="F:nickel cation binding"/>
    <property type="evidence" value="ECO:0007669"/>
    <property type="project" value="UniProtKB-UniRule"/>
</dbReference>
<dbReference type="InterPro" id="IPR014710">
    <property type="entry name" value="RmlC-like_jellyroll"/>
</dbReference>
<dbReference type="AlphaFoldDB" id="B8GMB2"/>
<evidence type="ECO:0000313" key="10">
    <source>
        <dbReference type="EMBL" id="ACL73699.1"/>
    </source>
</evidence>
<dbReference type="Proteomes" id="UP000002383">
    <property type="component" value="Chromosome"/>
</dbReference>
<feature type="binding site" evidence="9">
    <location>
        <position position="96"/>
    </location>
    <ligand>
        <name>Ni(2+)</name>
        <dbReference type="ChEBI" id="CHEBI:49786"/>
    </ligand>
</feature>
<dbReference type="InterPro" id="IPR004313">
    <property type="entry name" value="ARD"/>
</dbReference>
<evidence type="ECO:0000256" key="3">
    <source>
        <dbReference type="ARBA" id="ARBA00022605"/>
    </source>
</evidence>
<evidence type="ECO:0000313" key="11">
    <source>
        <dbReference type="Proteomes" id="UP000002383"/>
    </source>
</evidence>
<keyword evidence="6 9" id="KW-0560">Oxidoreductase</keyword>
<dbReference type="HAMAP" id="MF_01682">
    <property type="entry name" value="Salvage_MtnD"/>
    <property type="match status" value="1"/>
</dbReference>
<feature type="binding site" evidence="9">
    <location>
        <position position="140"/>
    </location>
    <ligand>
        <name>Fe(2+)</name>
        <dbReference type="ChEBI" id="CHEBI:29033"/>
    </ligand>
</feature>
<dbReference type="eggNOG" id="COG1791">
    <property type="taxonomic scope" value="Bacteria"/>
</dbReference>
<dbReference type="Pfam" id="PF03079">
    <property type="entry name" value="ARD"/>
    <property type="match status" value="1"/>
</dbReference>
<dbReference type="InterPro" id="IPR011051">
    <property type="entry name" value="RmlC_Cupin_sf"/>
</dbReference>
<proteinExistence type="inferred from homology"/>
<keyword evidence="5 9" id="KW-0223">Dioxygenase</keyword>
<dbReference type="GO" id="GO:0010309">
    <property type="term" value="F:acireductone dioxygenase [iron(II)-requiring] activity"/>
    <property type="evidence" value="ECO:0007669"/>
    <property type="project" value="UniProtKB-UniRule"/>
</dbReference>
<dbReference type="Gene3D" id="2.60.120.10">
    <property type="entry name" value="Jelly Rolls"/>
    <property type="match status" value="1"/>
</dbReference>
<dbReference type="EC" id="1.13.11.53" evidence="9"/>
<dbReference type="PANTHER" id="PTHR23418">
    <property type="entry name" value="ACIREDUCTONE DIOXYGENASE"/>
    <property type="match status" value="1"/>
</dbReference>
<evidence type="ECO:0000256" key="6">
    <source>
        <dbReference type="ARBA" id="ARBA00023002"/>
    </source>
</evidence>
<protein>
    <recommendedName>
        <fullName evidence="9">Acireductone dioxygenase</fullName>
    </recommendedName>
    <alternativeName>
        <fullName evidence="9">1,2-dihydroxy-3-keto-5-methylthiopentene dioxygenase</fullName>
        <shortName evidence="9">DHK-MTPene dioxygenase</shortName>
    </alternativeName>
    <alternativeName>
        <fullName evidence="9">Acireductone dioxygenase (Fe(2+)-requiring)</fullName>
        <shortName evidence="9">ARD'</shortName>
        <shortName evidence="9">Fe-ARD</shortName>
        <ecNumber evidence="9">1.13.11.54</ecNumber>
    </alternativeName>
    <alternativeName>
        <fullName evidence="9">Acireductone dioxygenase (Ni(2+)-requiring)</fullName>
        <shortName evidence="9">ARD</shortName>
        <shortName evidence="9">Ni-ARD</shortName>
        <ecNumber evidence="9">1.13.11.53</ecNumber>
    </alternativeName>
</protein>
<comment type="pathway">
    <text evidence="9">Amino-acid biosynthesis; L-methionine biosynthesis via salvage pathway; L-methionine from S-methyl-5-thio-alpha-D-ribose 1-phosphate: step 5/6.</text>
</comment>
<comment type="catalytic activity">
    <reaction evidence="9">
        <text>1,2-dihydroxy-5-(methylsulfanyl)pent-1-en-3-one + O2 = 3-(methylsulfanyl)propanoate + CO + formate + 2 H(+)</text>
        <dbReference type="Rhea" id="RHEA:14161"/>
        <dbReference type="ChEBI" id="CHEBI:15378"/>
        <dbReference type="ChEBI" id="CHEBI:15379"/>
        <dbReference type="ChEBI" id="CHEBI:15740"/>
        <dbReference type="ChEBI" id="CHEBI:17245"/>
        <dbReference type="ChEBI" id="CHEBI:49016"/>
        <dbReference type="ChEBI" id="CHEBI:49252"/>
        <dbReference type="EC" id="1.13.11.53"/>
    </reaction>
</comment>
<feature type="binding site" evidence="9">
    <location>
        <position position="96"/>
    </location>
    <ligand>
        <name>Fe(2+)</name>
        <dbReference type="ChEBI" id="CHEBI:29033"/>
    </ligand>
</feature>
<evidence type="ECO:0000256" key="5">
    <source>
        <dbReference type="ARBA" id="ARBA00022964"/>
    </source>
</evidence>
<keyword evidence="2 9" id="KW-0533">Nickel</keyword>
<keyword evidence="4 9" id="KW-0479">Metal-binding</keyword>
<keyword evidence="7 9" id="KW-0408">Iron</keyword>
<evidence type="ECO:0000256" key="4">
    <source>
        <dbReference type="ARBA" id="ARBA00022723"/>
    </source>
</evidence>
<evidence type="ECO:0000256" key="9">
    <source>
        <dbReference type="HAMAP-Rule" id="MF_01682"/>
    </source>
</evidence>
<keyword evidence="11" id="KW-1185">Reference proteome</keyword>
<keyword evidence="8 9" id="KW-0486">Methionine biosynthesis</keyword>
<sequence>MSALSIYADNDPGQARRFTEFDDIRRELNAIGVRFERWDASKPVAPGASQEEILEAYQADVDRLMRENGFKSVDVVSLTPDHPQREALRAKFLDEHTHSEDEVRFFVDGQGLFYIHKNDRVYAMLCEKGDLISVPDNTTHWFDMGPEPRFTAIRLFSNPEGWVANFTGSDIASRFPRFGE</sequence>
<evidence type="ECO:0000256" key="7">
    <source>
        <dbReference type="ARBA" id="ARBA00023004"/>
    </source>
</evidence>
<dbReference type="SUPFAM" id="SSF51182">
    <property type="entry name" value="RmlC-like cupins"/>
    <property type="match status" value="1"/>
</dbReference>
<comment type="catalytic activity">
    <reaction evidence="1 9">
        <text>1,2-dihydroxy-5-(methylsulfanyl)pent-1-en-3-one + O2 = 4-methylsulfanyl-2-oxobutanoate + formate + 2 H(+)</text>
        <dbReference type="Rhea" id="RHEA:24504"/>
        <dbReference type="ChEBI" id="CHEBI:15378"/>
        <dbReference type="ChEBI" id="CHEBI:15379"/>
        <dbReference type="ChEBI" id="CHEBI:15740"/>
        <dbReference type="ChEBI" id="CHEBI:16723"/>
        <dbReference type="ChEBI" id="CHEBI:49252"/>
        <dbReference type="EC" id="1.13.11.54"/>
    </reaction>
</comment>
<comment type="similarity">
    <text evidence="9">Belongs to the acireductone dioxygenase (ARD) family.</text>
</comment>
<dbReference type="OrthoDB" id="9795636at2"/>
<dbReference type="GO" id="GO:0010308">
    <property type="term" value="F:acireductone dioxygenase (Ni2+-requiring) activity"/>
    <property type="evidence" value="ECO:0007669"/>
    <property type="project" value="UniProtKB-UniRule"/>
</dbReference>
<dbReference type="UniPathway" id="UPA00904">
    <property type="reaction ID" value="UER00878"/>
</dbReference>
<dbReference type="KEGG" id="tgr:Tgr7_2624"/>
<evidence type="ECO:0000256" key="2">
    <source>
        <dbReference type="ARBA" id="ARBA00022596"/>
    </source>
</evidence>
<dbReference type="GO" id="GO:0019509">
    <property type="term" value="P:L-methionine salvage from methylthioadenosine"/>
    <property type="evidence" value="ECO:0007669"/>
    <property type="project" value="UniProtKB-UniRule"/>
</dbReference>
<feature type="site" description="May play a role in metal incorporation in vivo" evidence="9">
    <location>
        <position position="95"/>
    </location>
</feature>
<evidence type="ECO:0000256" key="1">
    <source>
        <dbReference type="ARBA" id="ARBA00000428"/>
    </source>
</evidence>
<comment type="subunit">
    <text evidence="9">Monomer.</text>
</comment>
<organism evidence="10 11">
    <name type="scientific">Thioalkalivibrio sulfidiphilus (strain HL-EbGR7)</name>
    <dbReference type="NCBI Taxonomy" id="396588"/>
    <lineage>
        <taxon>Bacteria</taxon>
        <taxon>Pseudomonadati</taxon>
        <taxon>Pseudomonadota</taxon>
        <taxon>Gammaproteobacteria</taxon>
        <taxon>Chromatiales</taxon>
        <taxon>Ectothiorhodospiraceae</taxon>
        <taxon>Thioalkalivibrio</taxon>
    </lineage>
</organism>
<comment type="cofactor">
    <cofactor evidence="9">
        <name>Ni(2+)</name>
        <dbReference type="ChEBI" id="CHEBI:49786"/>
    </cofactor>
    <text evidence="9">Binds 1 nickel ion per monomer.</text>
</comment>
<comment type="function">
    <text evidence="9">Catalyzes 2 different reactions between oxygene and the acireductone 1,2-dihydroxy-3-keto-5-methylthiopentene (DHK-MTPene) depending upon the metal bound in the active site. Fe-containing acireductone dioxygenase (Fe-ARD) produces formate and 2-keto-4-methylthiobutyrate (KMTB), the alpha-ketoacid precursor of methionine in the methionine recycle pathway. Ni-containing acireductone dioxygenase (Ni-ARD) produces methylthiopropionate, carbon monoxide and formate, and does not lie on the methionine recycle pathway.</text>
</comment>
<feature type="binding site" evidence="9">
    <location>
        <position position="140"/>
    </location>
    <ligand>
        <name>Ni(2+)</name>
        <dbReference type="ChEBI" id="CHEBI:49786"/>
    </ligand>
</feature>
<dbReference type="RefSeq" id="WP_012639174.1">
    <property type="nucleotide sequence ID" value="NC_011901.1"/>
</dbReference>
<dbReference type="STRING" id="396588.Tgr7_2624"/>
<dbReference type="PANTHER" id="PTHR23418:SF0">
    <property type="entry name" value="ACIREDUCTONE DIOXYGENASE"/>
    <property type="match status" value="1"/>
</dbReference>
<dbReference type="InterPro" id="IPR023956">
    <property type="entry name" value="ARD_bac"/>
</dbReference>
<name>B8GMB2_THISH</name>
<dbReference type="HOGENOM" id="CLU_125400_0_0_6"/>
<gene>
    <name evidence="9" type="primary">mtnD</name>
    <name evidence="10" type="ordered locus">Tgr7_2624</name>
</gene>
<feature type="site" description="May play a role in transmitting local conformational changes" evidence="9">
    <location>
        <position position="101"/>
    </location>
</feature>
<dbReference type="GO" id="GO:0019284">
    <property type="term" value="P:L-methionine salvage from S-adenosylmethionine"/>
    <property type="evidence" value="ECO:0007669"/>
    <property type="project" value="InterPro"/>
</dbReference>
<dbReference type="EMBL" id="CP001339">
    <property type="protein sequence ID" value="ACL73699.1"/>
    <property type="molecule type" value="Genomic_DNA"/>
</dbReference>
<comment type="cofactor">
    <cofactor evidence="9">
        <name>Fe(2+)</name>
        <dbReference type="ChEBI" id="CHEBI:29033"/>
    </cofactor>
    <text evidence="9">Binds 1 Fe(2+) cation per monomer.</text>
</comment>
<keyword evidence="3 9" id="KW-0028">Amino-acid biosynthesis</keyword>
<evidence type="ECO:0000256" key="8">
    <source>
        <dbReference type="ARBA" id="ARBA00023167"/>
    </source>
</evidence>
<dbReference type="GO" id="GO:0005506">
    <property type="term" value="F:iron ion binding"/>
    <property type="evidence" value="ECO:0007669"/>
    <property type="project" value="UniProtKB-UniRule"/>
</dbReference>
<feature type="binding site" evidence="9">
    <location>
        <position position="102"/>
    </location>
    <ligand>
        <name>Ni(2+)</name>
        <dbReference type="ChEBI" id="CHEBI:49786"/>
    </ligand>
</feature>
<dbReference type="CDD" id="cd02232">
    <property type="entry name" value="cupin_ARD"/>
    <property type="match status" value="1"/>
</dbReference>
<feature type="binding site" evidence="9">
    <location>
        <position position="98"/>
    </location>
    <ligand>
        <name>Ni(2+)</name>
        <dbReference type="ChEBI" id="CHEBI:49786"/>
    </ligand>
</feature>
<reference evidence="10 11" key="1">
    <citation type="journal article" date="2011" name="Stand. Genomic Sci.">
        <title>Complete genome sequence of 'Thioalkalivibrio sulfidophilus' HL-EbGr7.</title>
        <authorList>
            <person name="Muyzer G."/>
            <person name="Sorokin D.Y."/>
            <person name="Mavromatis K."/>
            <person name="Lapidus A."/>
            <person name="Clum A."/>
            <person name="Ivanova N."/>
            <person name="Pati A."/>
            <person name="d'Haeseleer P."/>
            <person name="Woyke T."/>
            <person name="Kyrpides N.C."/>
        </authorList>
    </citation>
    <scope>NUCLEOTIDE SEQUENCE [LARGE SCALE GENOMIC DNA]</scope>
    <source>
        <strain evidence="10 11">HL-EbGR7</strain>
    </source>
</reference>
<accession>B8GMB2</accession>